<evidence type="ECO:0000313" key="2">
    <source>
        <dbReference type="EMBL" id="GAA2034041.1"/>
    </source>
</evidence>
<dbReference type="SUPFAM" id="SSF52743">
    <property type="entry name" value="Subtilisin-like"/>
    <property type="match status" value="1"/>
</dbReference>
<dbReference type="CDD" id="cd04056">
    <property type="entry name" value="Peptidases_S53"/>
    <property type="match status" value="1"/>
</dbReference>
<sequence length="643" mass="63357">MRTDVTQKTGALLAPAQAPSGVGYGPSSLQSAYNLPSASGGAGQTVAIVDAYDDPNAVADLAAYRTAWGLPACDGSTGAGCLTKVNQNGAASPLPTASGTTGWATEESLDIDMVSAICPNCRILLVEANSPTTADLGTTVNSAVGLGAKYVTNSYGGSEYAGETSADSAYYNHPGVVITASAGDSGYGVEFPAASPHVVAVGGTSLSAASTGRGWAESAWSGTGSGCSAFEPKPAWQTDSGCGSRTNNDVSAVADPATGVAVYDSYDQHGWLEVGGTSASSPIIASVYALAGTPAAGSYPASSLYAHASALNDVTTGSDGSCSPAYLCTAQAGYDGPTGLGTPNGLTAFGEGTPPLIAVLDGNGTVHAKQGGLSAGWVTETSGISQVAVASDPVNGPLIGVLRTDGNFYAKEGGLSAGWVLETTGVAQIAVASDPVNGPLIGVLGTNGNFYAKEGSLSAGWVLETTGVAQISVASDRTHGALLAVLGTNGNVYAKQGGLSAGWVLETTAKTQVDVASDPVNGALIAVLDGSGNVYAKEGGVSAGWVLEAGGISHVAVASDAANGPLIAVLATNGSVYAKDGGLSAGWVLETTGQKQIAVASDPAFGPLIAVLDNSNNVYAKEGGLSAGWVLEANGQVQVSVAG</sequence>
<dbReference type="Gene3D" id="3.40.50.200">
    <property type="entry name" value="Peptidase S8/S53 domain"/>
    <property type="match status" value="1"/>
</dbReference>
<dbReference type="InterPro" id="IPR030400">
    <property type="entry name" value="Sedolisin_dom"/>
</dbReference>
<keyword evidence="3" id="KW-1185">Reference proteome</keyword>
<dbReference type="PROSITE" id="PS51695">
    <property type="entry name" value="SEDOLISIN"/>
    <property type="match status" value="1"/>
</dbReference>
<dbReference type="RefSeq" id="WP_425559211.1">
    <property type="nucleotide sequence ID" value="NZ_BAAAQN010000020.1"/>
</dbReference>
<gene>
    <name evidence="2" type="ORF">GCM10009839_38190</name>
</gene>
<accession>A0ABP5FU13</accession>
<dbReference type="Proteomes" id="UP001500751">
    <property type="component" value="Unassembled WGS sequence"/>
</dbReference>
<protein>
    <recommendedName>
        <fullName evidence="1">Peptidase S53 domain-containing protein</fullName>
    </recommendedName>
</protein>
<dbReference type="PANTHER" id="PTHR14218:SF15">
    <property type="entry name" value="TRIPEPTIDYL-PEPTIDASE 1"/>
    <property type="match status" value="1"/>
</dbReference>
<proteinExistence type="predicted"/>
<dbReference type="EMBL" id="BAAAQN010000020">
    <property type="protein sequence ID" value="GAA2034041.1"/>
    <property type="molecule type" value="Genomic_DNA"/>
</dbReference>
<reference evidence="3" key="1">
    <citation type="journal article" date="2019" name="Int. J. Syst. Evol. Microbiol.">
        <title>The Global Catalogue of Microorganisms (GCM) 10K type strain sequencing project: providing services to taxonomists for standard genome sequencing and annotation.</title>
        <authorList>
            <consortium name="The Broad Institute Genomics Platform"/>
            <consortium name="The Broad Institute Genome Sequencing Center for Infectious Disease"/>
            <person name="Wu L."/>
            <person name="Ma J."/>
        </authorList>
    </citation>
    <scope>NUCLEOTIDE SEQUENCE [LARGE SCALE GENOMIC DNA]</scope>
    <source>
        <strain evidence="3">JCM 16014</strain>
    </source>
</reference>
<evidence type="ECO:0000259" key="1">
    <source>
        <dbReference type="PROSITE" id="PS51695"/>
    </source>
</evidence>
<name>A0ABP5FU13_9ACTN</name>
<feature type="domain" description="Peptidase S53" evidence="1">
    <location>
        <begin position="23"/>
        <end position="355"/>
    </location>
</feature>
<organism evidence="2 3">
    <name type="scientific">Catenulispora yoronensis</name>
    <dbReference type="NCBI Taxonomy" id="450799"/>
    <lineage>
        <taxon>Bacteria</taxon>
        <taxon>Bacillati</taxon>
        <taxon>Actinomycetota</taxon>
        <taxon>Actinomycetes</taxon>
        <taxon>Catenulisporales</taxon>
        <taxon>Catenulisporaceae</taxon>
        <taxon>Catenulispora</taxon>
    </lineage>
</organism>
<dbReference type="InterPro" id="IPR050819">
    <property type="entry name" value="Tripeptidyl-peptidase_I"/>
</dbReference>
<evidence type="ECO:0000313" key="3">
    <source>
        <dbReference type="Proteomes" id="UP001500751"/>
    </source>
</evidence>
<dbReference type="PANTHER" id="PTHR14218">
    <property type="entry name" value="PROTEASE S8 TRIPEPTIDYL PEPTIDASE I CLN2"/>
    <property type="match status" value="1"/>
</dbReference>
<dbReference type="InterPro" id="IPR036852">
    <property type="entry name" value="Peptidase_S8/S53_dom_sf"/>
</dbReference>
<comment type="caution">
    <text evidence="2">The sequence shown here is derived from an EMBL/GenBank/DDBJ whole genome shotgun (WGS) entry which is preliminary data.</text>
</comment>